<dbReference type="PANTHER" id="PTHR43194">
    <property type="entry name" value="HYDROLASE ALPHA/BETA FOLD FAMILY"/>
    <property type="match status" value="1"/>
</dbReference>
<dbReference type="Gene3D" id="3.40.50.1820">
    <property type="entry name" value="alpha/beta hydrolase"/>
    <property type="match status" value="1"/>
</dbReference>
<keyword evidence="2" id="KW-0378">Hydrolase</keyword>
<evidence type="ECO:0000313" key="3">
    <source>
        <dbReference type="Proteomes" id="UP000076038"/>
    </source>
</evidence>
<proteinExistence type="predicted"/>
<dbReference type="EC" id="3.7.1.9" evidence="2"/>
<dbReference type="InterPro" id="IPR000073">
    <property type="entry name" value="AB_hydrolase_1"/>
</dbReference>
<dbReference type="SUPFAM" id="SSF53474">
    <property type="entry name" value="alpha/beta-Hydrolases"/>
    <property type="match status" value="1"/>
</dbReference>
<dbReference type="InterPro" id="IPR029058">
    <property type="entry name" value="AB_hydrolase_fold"/>
</dbReference>
<organism evidence="2 3">
    <name type="scientific">Rhodococcoides fascians</name>
    <name type="common">Rhodococcus fascians</name>
    <dbReference type="NCBI Taxonomy" id="1828"/>
    <lineage>
        <taxon>Bacteria</taxon>
        <taxon>Bacillati</taxon>
        <taxon>Actinomycetota</taxon>
        <taxon>Actinomycetes</taxon>
        <taxon>Mycobacteriales</taxon>
        <taxon>Nocardiaceae</taxon>
        <taxon>Rhodococcoides</taxon>
    </lineage>
</organism>
<keyword evidence="3" id="KW-1185">Reference proteome</keyword>
<dbReference type="InterPro" id="IPR050228">
    <property type="entry name" value="Carboxylesterase_BioH"/>
</dbReference>
<dbReference type="PATRIC" id="fig|1653479.3.peg.1746"/>
<evidence type="ECO:0000313" key="2">
    <source>
        <dbReference type="EMBL" id="AMY23030.1"/>
    </source>
</evidence>
<reference evidence="2 3" key="1">
    <citation type="journal article" date="2016" name="Genome Announc.">
        <title>Complete Genome and Plasmid Sequences for Rhodococcus fascians D188 and Draft Sequences for Rhodococcus Isolates PBTS 1 and PBTS 2.</title>
        <authorList>
            <person name="Stamler R.A."/>
            <person name="Vereecke D."/>
            <person name="Zhang Y."/>
            <person name="Schilkey F."/>
            <person name="Devitt N."/>
            <person name="Randall J.J."/>
        </authorList>
    </citation>
    <scope>NUCLEOTIDE SEQUENCE [LARGE SCALE GENOMIC DNA]</scope>
    <source>
        <strain evidence="2 3">PBTS2</strain>
    </source>
</reference>
<dbReference type="GO" id="GO:0018775">
    <property type="term" value="F:2-hydroxymuconate-semialdehyde hydrolase activity"/>
    <property type="evidence" value="ECO:0007669"/>
    <property type="project" value="UniProtKB-EC"/>
</dbReference>
<dbReference type="EMBL" id="CP015220">
    <property type="protein sequence ID" value="AMY23030.1"/>
    <property type="molecule type" value="Genomic_DNA"/>
</dbReference>
<sequence>MRVFSELPPRVHTFAVPGNSEHPAMVLLHGLGSAGVPAFGALAGDPAFEGRERVLPDLVGFGLSDRPNDFGYSLDDHAAIIATVLEQRGLASVDLVGHSLGGSIAIVLAYRRPDLVSRLIVLEPNLLPWDGTASVEIARQSEAEFVETGYAELIADADPDWASTLCIADPIALHRTAVGLCEGPDPTAEAMLKSLTLPRLFVYGDRTGAPSQEPRLASAGVLFACIDDAGHVMMADNPAGTVEVLRSGLLLQSGPDGVVQSPQ</sequence>
<dbReference type="Proteomes" id="UP000076038">
    <property type="component" value="Chromosome"/>
</dbReference>
<dbReference type="RefSeq" id="WP_080966271.1">
    <property type="nucleotide sequence ID" value="NZ_CP015220.1"/>
</dbReference>
<dbReference type="PRINTS" id="PR00111">
    <property type="entry name" value="ABHYDROLASE"/>
</dbReference>
<feature type="domain" description="AB hydrolase-1" evidence="1">
    <location>
        <begin position="23"/>
        <end position="129"/>
    </location>
</feature>
<name>A0A143QJ14_RHOFA</name>
<accession>A0A143QJ14</accession>
<dbReference type="PANTHER" id="PTHR43194:SF2">
    <property type="entry name" value="PEROXISOMAL MEMBRANE PROTEIN LPX1"/>
    <property type="match status" value="1"/>
</dbReference>
<reference evidence="3" key="2">
    <citation type="submission" date="2016-04" db="EMBL/GenBank/DDBJ databases">
        <title>Complete Genome and Plasmid Sequences for Rhodococcus fascians D188 and Draft Sequences for Rhodococcus spp. Isolates PBTS 1 and PBTS 2.</title>
        <authorList>
            <person name="Stamer R."/>
            <person name="Vereecke D."/>
            <person name="Zhang Y."/>
            <person name="Schilkey F."/>
            <person name="Devitt N."/>
            <person name="Randall J."/>
        </authorList>
    </citation>
    <scope>NUCLEOTIDE SEQUENCE [LARGE SCALE GENOMIC DNA]</scope>
    <source>
        <strain evidence="3">PBTS2</strain>
    </source>
</reference>
<gene>
    <name evidence="2" type="primary">xylF_1</name>
    <name evidence="2" type="ORF">A3Q41_01726</name>
</gene>
<dbReference type="OrthoDB" id="812569at2"/>
<dbReference type="AlphaFoldDB" id="A0A143QJ14"/>
<protein>
    <submittedName>
        <fullName evidence="2">2-hydroxymuconate semialdehyde hydrolase</fullName>
        <ecNumber evidence="2">3.7.1.9</ecNumber>
    </submittedName>
</protein>
<evidence type="ECO:0000259" key="1">
    <source>
        <dbReference type="Pfam" id="PF00561"/>
    </source>
</evidence>
<dbReference type="Pfam" id="PF00561">
    <property type="entry name" value="Abhydrolase_1"/>
    <property type="match status" value="1"/>
</dbReference>
<dbReference type="KEGG" id="rhs:A3Q41_01726"/>